<proteinExistence type="predicted"/>
<dbReference type="EMBL" id="JAWONS010000248">
    <property type="protein sequence ID" value="MDW2799239.1"/>
    <property type="molecule type" value="Genomic_DNA"/>
</dbReference>
<feature type="domain" description="Phosphotyrosine protein phosphatase I" evidence="2">
    <location>
        <begin position="6"/>
        <end position="143"/>
    </location>
</feature>
<dbReference type="Pfam" id="PF01451">
    <property type="entry name" value="LMWPc"/>
    <property type="match status" value="1"/>
</dbReference>
<evidence type="ECO:0000313" key="4">
    <source>
        <dbReference type="Proteomes" id="UP001276854"/>
    </source>
</evidence>
<dbReference type="InterPro" id="IPR036196">
    <property type="entry name" value="Ptyr_pPase_sf"/>
</dbReference>
<comment type="caution">
    <text evidence="3">The sequence shown here is derived from an EMBL/GenBank/DDBJ whole genome shotgun (WGS) entry which is preliminary data.</text>
</comment>
<dbReference type="PANTHER" id="PTHR43428:SF1">
    <property type="entry name" value="ARSENATE REDUCTASE"/>
    <property type="match status" value="1"/>
</dbReference>
<keyword evidence="3" id="KW-0560">Oxidoreductase</keyword>
<organism evidence="3 4">
    <name type="scientific">Clostridium boliviensis</name>
    <dbReference type="NCBI Taxonomy" id="318465"/>
    <lineage>
        <taxon>Bacteria</taxon>
        <taxon>Bacillati</taxon>
        <taxon>Bacillota</taxon>
        <taxon>Clostridia</taxon>
        <taxon>Eubacteriales</taxon>
        <taxon>Clostridiaceae</taxon>
        <taxon>Clostridium</taxon>
    </lineage>
</organism>
<evidence type="ECO:0000313" key="3">
    <source>
        <dbReference type="EMBL" id="MDW2799239.1"/>
    </source>
</evidence>
<gene>
    <name evidence="3" type="ORF">RZO55_16830</name>
</gene>
<reference evidence="3 4" key="1">
    <citation type="submission" date="2023-10" db="EMBL/GenBank/DDBJ databases">
        <title>A novel Glycoside Hydrolase 43-Like Enzyme from Clostrdium boliviensis is an Endo-xylanase, and a Candidate for Xylooligosaccharides Production from Different Xylan Substrates.</title>
        <authorList>
            <person name="Alvarez M.T."/>
            <person name="Rocabado-Villegas L.R."/>
            <person name="Salas-Veizaga D.M."/>
            <person name="Linares-Pasten J.A."/>
            <person name="Gudmundsdottir E.E."/>
            <person name="Hreggvidsson G.O."/>
            <person name="Adlercreutz P."/>
            <person name="Nordberg Karlsson E."/>
        </authorList>
    </citation>
    <scope>NUCLEOTIDE SEQUENCE [LARGE SCALE GENOMIC DNA]</scope>
    <source>
        <strain evidence="3 4">E-1</strain>
    </source>
</reference>
<dbReference type="InterPro" id="IPR023485">
    <property type="entry name" value="Ptyr_pPase"/>
</dbReference>
<sequence>MEREKIKVLFVCVSNSFRSQIADAILNHKYGGSFVAESAGFRKKSINPLAIEVMKEYGLDISNKSVDELLDFYNQGRKYDYVITVCNRGEEEDCPIFPGNVTRLSWREFRDPDDFTGTEEEKLEMARKLRDDIAKRIDEFVNTVK</sequence>
<dbReference type="Proteomes" id="UP001276854">
    <property type="component" value="Unassembled WGS sequence"/>
</dbReference>
<evidence type="ECO:0000256" key="1">
    <source>
        <dbReference type="ARBA" id="ARBA00022849"/>
    </source>
</evidence>
<dbReference type="GO" id="GO:0030612">
    <property type="term" value="F:arsenate reductase (thioredoxin) activity"/>
    <property type="evidence" value="ECO:0007669"/>
    <property type="project" value="UniProtKB-EC"/>
</dbReference>
<dbReference type="RefSeq" id="WP_318065438.1">
    <property type="nucleotide sequence ID" value="NZ_JAWONS010000248.1"/>
</dbReference>
<protein>
    <submittedName>
        <fullName evidence="3">Arsenate reductase ArsC</fullName>
        <ecNumber evidence="3">1.20.4.4</ecNumber>
    </submittedName>
</protein>
<dbReference type="SMART" id="SM00226">
    <property type="entry name" value="LMWPc"/>
    <property type="match status" value="1"/>
</dbReference>
<dbReference type="CDD" id="cd16345">
    <property type="entry name" value="LMWP_ArsC"/>
    <property type="match status" value="1"/>
</dbReference>
<dbReference type="Gene3D" id="3.40.50.2300">
    <property type="match status" value="1"/>
</dbReference>
<name>A0ABU4GNP2_9CLOT</name>
<accession>A0ABU4GNP2</accession>
<dbReference type="SUPFAM" id="SSF52788">
    <property type="entry name" value="Phosphotyrosine protein phosphatases I"/>
    <property type="match status" value="1"/>
</dbReference>
<dbReference type="PANTHER" id="PTHR43428">
    <property type="entry name" value="ARSENATE REDUCTASE"/>
    <property type="match status" value="1"/>
</dbReference>
<keyword evidence="4" id="KW-1185">Reference proteome</keyword>
<keyword evidence="1" id="KW-0059">Arsenical resistance</keyword>
<dbReference type="EC" id="1.20.4.4" evidence="3"/>
<evidence type="ECO:0000259" key="2">
    <source>
        <dbReference type="SMART" id="SM00226"/>
    </source>
</evidence>